<feature type="domain" description="SH3b" evidence="2">
    <location>
        <begin position="27"/>
        <end position="88"/>
    </location>
</feature>
<dbReference type="SMART" id="SM00287">
    <property type="entry name" value="SH3b"/>
    <property type="match status" value="1"/>
</dbReference>
<evidence type="ECO:0000256" key="1">
    <source>
        <dbReference type="SAM" id="SignalP"/>
    </source>
</evidence>
<evidence type="ECO:0000313" key="3">
    <source>
        <dbReference type="EMBL" id="RAK33962.1"/>
    </source>
</evidence>
<comment type="caution">
    <text evidence="3">The sequence shown here is derived from an EMBL/GenBank/DDBJ whole genome shotgun (WGS) entry which is preliminary data.</text>
</comment>
<dbReference type="OrthoDB" id="8457065at2"/>
<dbReference type="PROSITE" id="PS51781">
    <property type="entry name" value="SH3B"/>
    <property type="match status" value="1"/>
</dbReference>
<dbReference type="AlphaFoldDB" id="A0A364JZ10"/>
<accession>A0A364JZ10</accession>
<gene>
    <name evidence="3" type="ORF">C7374_101289</name>
</gene>
<keyword evidence="1" id="KW-0732">Signal</keyword>
<dbReference type="Gene3D" id="2.30.30.40">
    <property type="entry name" value="SH3 Domains"/>
    <property type="match status" value="1"/>
</dbReference>
<reference evidence="3 4" key="1">
    <citation type="submission" date="2018-06" db="EMBL/GenBank/DDBJ databases">
        <title>Genomic Encyclopedia of Type Strains, Phase IV (KMG-IV): sequencing the most valuable type-strain genomes for metagenomic binning, comparative biology and taxonomic classification.</title>
        <authorList>
            <person name="Goeker M."/>
        </authorList>
    </citation>
    <scope>NUCLEOTIDE SEQUENCE [LARGE SCALE GENOMIC DNA]</scope>
    <source>
        <strain evidence="3 4">DSM 26720</strain>
    </source>
</reference>
<dbReference type="EMBL" id="QLMK01000001">
    <property type="protein sequence ID" value="RAK33962.1"/>
    <property type="molecule type" value="Genomic_DNA"/>
</dbReference>
<dbReference type="InterPro" id="IPR003646">
    <property type="entry name" value="SH3-like_bac-type"/>
</dbReference>
<dbReference type="Proteomes" id="UP000249453">
    <property type="component" value="Unassembled WGS sequence"/>
</dbReference>
<feature type="signal peptide" evidence="1">
    <location>
        <begin position="1"/>
        <end position="27"/>
    </location>
</feature>
<proteinExistence type="predicted"/>
<evidence type="ECO:0000313" key="4">
    <source>
        <dbReference type="Proteomes" id="UP000249453"/>
    </source>
</evidence>
<name>A0A364JZ10_9HYPH</name>
<organism evidence="3 4">
    <name type="scientific">Falsochrobactrum ovis</name>
    <dbReference type="NCBI Taxonomy" id="1293442"/>
    <lineage>
        <taxon>Bacteria</taxon>
        <taxon>Pseudomonadati</taxon>
        <taxon>Pseudomonadota</taxon>
        <taxon>Alphaproteobacteria</taxon>
        <taxon>Hyphomicrobiales</taxon>
        <taxon>Brucellaceae</taxon>
        <taxon>Falsochrobactrum</taxon>
    </lineage>
</organism>
<feature type="chain" id="PRO_5016875261" evidence="1">
    <location>
        <begin position="28"/>
        <end position="191"/>
    </location>
</feature>
<keyword evidence="4" id="KW-1185">Reference proteome</keyword>
<evidence type="ECO:0000259" key="2">
    <source>
        <dbReference type="PROSITE" id="PS51781"/>
    </source>
</evidence>
<dbReference type="RefSeq" id="WP_111573823.1">
    <property type="nucleotide sequence ID" value="NZ_JBHEEY010000001.1"/>
</dbReference>
<sequence>MALFKRISLAGSLAALLLTGLSVSAFASTATVATNVNVRSGPGVDFVKVATLPAGYRVDMGQCRGSWCQVHAGGVYGWVSARYLRASDARRARNYAPRPAYNPRSQLDIVIHSYPPLPRDNPFWDGPMDWRRGGHWYPHRPHRRHWIPVQPSPHPSIPIWGPGPVIQPGVAPGPDWSNIGPARKRGHFAGR</sequence>
<dbReference type="Pfam" id="PF08239">
    <property type="entry name" value="SH3_3"/>
    <property type="match status" value="1"/>
</dbReference>
<protein>
    <submittedName>
        <fullName evidence="3">Uncharacterized protein YraI</fullName>
    </submittedName>
</protein>